<name>A0A0L0EZR8_9EUKA</name>
<feature type="non-terminal residue" evidence="1">
    <location>
        <position position="1"/>
    </location>
</feature>
<gene>
    <name evidence="1" type="ORF">SARC_17545</name>
</gene>
<proteinExistence type="predicted"/>
<evidence type="ECO:0000313" key="1">
    <source>
        <dbReference type="EMBL" id="KNC69937.1"/>
    </source>
</evidence>
<dbReference type="EMBL" id="KQ252725">
    <property type="protein sequence ID" value="KNC69937.1"/>
    <property type="molecule type" value="Genomic_DNA"/>
</dbReference>
<sequence>EILGREERLNTPEIILEELKLRKFGLESHPTSNKDTFVHKTASYLKWLQTEDAKINALMKQISEGGCVDVYMDYTGYNGLI</sequence>
<dbReference type="RefSeq" id="XP_014143839.1">
    <property type="nucleotide sequence ID" value="XM_014288364.1"/>
</dbReference>
<reference evidence="1 2" key="1">
    <citation type="submission" date="2011-02" db="EMBL/GenBank/DDBJ databases">
        <title>The Genome Sequence of Sphaeroforma arctica JP610.</title>
        <authorList>
            <consortium name="The Broad Institute Genome Sequencing Platform"/>
            <person name="Russ C."/>
            <person name="Cuomo C."/>
            <person name="Young S.K."/>
            <person name="Zeng Q."/>
            <person name="Gargeya S."/>
            <person name="Alvarado L."/>
            <person name="Berlin A."/>
            <person name="Chapman S.B."/>
            <person name="Chen Z."/>
            <person name="Freedman E."/>
            <person name="Gellesch M."/>
            <person name="Goldberg J."/>
            <person name="Griggs A."/>
            <person name="Gujja S."/>
            <person name="Heilman E."/>
            <person name="Heiman D."/>
            <person name="Howarth C."/>
            <person name="Mehta T."/>
            <person name="Neiman D."/>
            <person name="Pearson M."/>
            <person name="Roberts A."/>
            <person name="Saif S."/>
            <person name="Shea T."/>
            <person name="Shenoy N."/>
            <person name="Sisk P."/>
            <person name="Stolte C."/>
            <person name="Sykes S."/>
            <person name="White J."/>
            <person name="Yandava C."/>
            <person name="Burger G."/>
            <person name="Gray M.W."/>
            <person name="Holland P.W.H."/>
            <person name="King N."/>
            <person name="Lang F.B.F."/>
            <person name="Roger A.J."/>
            <person name="Ruiz-Trillo I."/>
            <person name="Haas B."/>
            <person name="Nusbaum C."/>
            <person name="Birren B."/>
        </authorList>
    </citation>
    <scope>NUCLEOTIDE SEQUENCE [LARGE SCALE GENOMIC DNA]</scope>
    <source>
        <strain evidence="1 2">JP610</strain>
    </source>
</reference>
<evidence type="ECO:0000313" key="2">
    <source>
        <dbReference type="Proteomes" id="UP000054560"/>
    </source>
</evidence>
<accession>A0A0L0EZR8</accession>
<organism evidence="1 2">
    <name type="scientific">Sphaeroforma arctica JP610</name>
    <dbReference type="NCBI Taxonomy" id="667725"/>
    <lineage>
        <taxon>Eukaryota</taxon>
        <taxon>Ichthyosporea</taxon>
        <taxon>Ichthyophonida</taxon>
        <taxon>Sphaeroforma</taxon>
    </lineage>
</organism>
<dbReference type="Proteomes" id="UP000054560">
    <property type="component" value="Unassembled WGS sequence"/>
</dbReference>
<protein>
    <submittedName>
        <fullName evidence="1">Uncharacterized protein</fullName>
    </submittedName>
</protein>
<keyword evidence="2" id="KW-1185">Reference proteome</keyword>
<dbReference type="AlphaFoldDB" id="A0A0L0EZR8"/>
<dbReference type="GeneID" id="25918049"/>